<dbReference type="Gene3D" id="3.90.180.10">
    <property type="entry name" value="Medium-chain alcohol dehydrogenases, catalytic domain"/>
    <property type="match status" value="1"/>
</dbReference>
<evidence type="ECO:0000313" key="3">
    <source>
        <dbReference type="EMBL" id="CAE0251929.1"/>
    </source>
</evidence>
<dbReference type="PANTHER" id="PTHR11695">
    <property type="entry name" value="ALCOHOL DEHYDROGENASE RELATED"/>
    <property type="match status" value="1"/>
</dbReference>
<organism evidence="3">
    <name type="scientific">Palpitomonas bilix</name>
    <dbReference type="NCBI Taxonomy" id="652834"/>
    <lineage>
        <taxon>Eukaryota</taxon>
        <taxon>Eukaryota incertae sedis</taxon>
    </lineage>
</organism>
<dbReference type="CDD" id="cd05289">
    <property type="entry name" value="MDR_like_2"/>
    <property type="match status" value="1"/>
</dbReference>
<dbReference type="InterPro" id="IPR050700">
    <property type="entry name" value="YIM1/Zinc_Alcohol_DH_Fams"/>
</dbReference>
<sequence length="345" mass="36594">MRASVLESFGDPSNLKYKEDYPEPKESELKDDEVLVNVAYSAVASGDWKARMGNVQLVYKMNLPRVIGIDFSGTVAAVGKAVKHVAVGDNVFGTQDNPKEQGTLAEKVVVPSKFVARLDPSVPLDQAGAIPTAALAADGGVQKLDYLKEGDKVLVIGGAGCVGACAVQMCLNRVGKAGLVIATGGSRNKEYLESLGATFVDYAGDERGEIERILGGSKVDAVFDSVGGSESYQLARTFMRKGGMCASAGGPIRNGGTTKVGGGTILKLFGGVMGWKLRSLFGGLKYHMVMGLSPETRLGVIADMMKGKKLEMRIDREFPLHEADKAHDRAQHGKLMGRVVVKVAK</sequence>
<dbReference type="InterPro" id="IPR036291">
    <property type="entry name" value="NAD(P)-bd_dom_sf"/>
</dbReference>
<accession>A0A7S3G6C8</accession>
<dbReference type="AlphaFoldDB" id="A0A7S3G6C8"/>
<evidence type="ECO:0000259" key="2">
    <source>
        <dbReference type="SMART" id="SM00829"/>
    </source>
</evidence>
<dbReference type="PANTHER" id="PTHR11695:SF648">
    <property type="entry name" value="ZINC-BINDING OXIDOREDUCTASE"/>
    <property type="match status" value="1"/>
</dbReference>
<dbReference type="GO" id="GO:0016491">
    <property type="term" value="F:oxidoreductase activity"/>
    <property type="evidence" value="ECO:0007669"/>
    <property type="project" value="InterPro"/>
</dbReference>
<reference evidence="3" key="1">
    <citation type="submission" date="2021-01" db="EMBL/GenBank/DDBJ databases">
        <authorList>
            <person name="Corre E."/>
            <person name="Pelletier E."/>
            <person name="Niang G."/>
            <person name="Scheremetjew M."/>
            <person name="Finn R."/>
            <person name="Kale V."/>
            <person name="Holt S."/>
            <person name="Cochrane G."/>
            <person name="Meng A."/>
            <person name="Brown T."/>
            <person name="Cohen L."/>
        </authorList>
    </citation>
    <scope>NUCLEOTIDE SEQUENCE</scope>
    <source>
        <strain evidence="3">NIES-2562</strain>
    </source>
</reference>
<feature type="domain" description="Enoyl reductase (ER)" evidence="2">
    <location>
        <begin position="10"/>
        <end position="341"/>
    </location>
</feature>
<dbReference type="InterPro" id="IPR013154">
    <property type="entry name" value="ADH-like_N"/>
</dbReference>
<dbReference type="InterPro" id="IPR011032">
    <property type="entry name" value="GroES-like_sf"/>
</dbReference>
<proteinExistence type="predicted"/>
<dbReference type="Pfam" id="PF13602">
    <property type="entry name" value="ADH_zinc_N_2"/>
    <property type="match status" value="1"/>
</dbReference>
<feature type="region of interest" description="Disordered" evidence="1">
    <location>
        <begin position="1"/>
        <end position="26"/>
    </location>
</feature>
<dbReference type="SUPFAM" id="SSF51735">
    <property type="entry name" value="NAD(P)-binding Rossmann-fold domains"/>
    <property type="match status" value="1"/>
</dbReference>
<dbReference type="Pfam" id="PF08240">
    <property type="entry name" value="ADH_N"/>
    <property type="match status" value="1"/>
</dbReference>
<dbReference type="SUPFAM" id="SSF50129">
    <property type="entry name" value="GroES-like"/>
    <property type="match status" value="1"/>
</dbReference>
<dbReference type="EMBL" id="HBIB01021761">
    <property type="protein sequence ID" value="CAE0251929.1"/>
    <property type="molecule type" value="Transcribed_RNA"/>
</dbReference>
<dbReference type="SMART" id="SM00829">
    <property type="entry name" value="PKS_ER"/>
    <property type="match status" value="1"/>
</dbReference>
<gene>
    <name evidence="3" type="ORF">PBIL07802_LOCUS14155</name>
</gene>
<protein>
    <recommendedName>
        <fullName evidence="2">Enoyl reductase (ER) domain-containing protein</fullName>
    </recommendedName>
</protein>
<evidence type="ECO:0000256" key="1">
    <source>
        <dbReference type="SAM" id="MobiDB-lite"/>
    </source>
</evidence>
<name>A0A7S3G6C8_9EUKA</name>
<feature type="compositionally biased region" description="Basic and acidic residues" evidence="1">
    <location>
        <begin position="16"/>
        <end position="26"/>
    </location>
</feature>
<dbReference type="Gene3D" id="3.40.50.720">
    <property type="entry name" value="NAD(P)-binding Rossmann-like Domain"/>
    <property type="match status" value="1"/>
</dbReference>
<dbReference type="InterPro" id="IPR020843">
    <property type="entry name" value="ER"/>
</dbReference>